<keyword evidence="10" id="KW-1185">Reference proteome</keyword>
<dbReference type="FunFam" id="3.40.50.300:FF:000016">
    <property type="entry name" value="Oligopeptide ABC transporter ATP-binding component"/>
    <property type="match status" value="1"/>
</dbReference>
<keyword evidence="7" id="KW-0472">Membrane</keyword>
<evidence type="ECO:0000259" key="8">
    <source>
        <dbReference type="PROSITE" id="PS50893"/>
    </source>
</evidence>
<dbReference type="Gene3D" id="3.40.50.300">
    <property type="entry name" value="P-loop containing nucleotide triphosphate hydrolases"/>
    <property type="match status" value="1"/>
</dbReference>
<dbReference type="InterPro" id="IPR003439">
    <property type="entry name" value="ABC_transporter-like_ATP-bd"/>
</dbReference>
<reference evidence="10" key="1">
    <citation type="submission" date="2009-12" db="EMBL/GenBank/DDBJ databases">
        <title>Complete sequence of Treponema primitia strain ZAS-2.</title>
        <authorList>
            <person name="Tetu S.G."/>
            <person name="Matson E."/>
            <person name="Ren Q."/>
            <person name="Seshadri R."/>
            <person name="Elbourne L."/>
            <person name="Hassan K.A."/>
            <person name="Durkin A."/>
            <person name="Radune D."/>
            <person name="Mohamoud Y."/>
            <person name="Shay R."/>
            <person name="Jin S."/>
            <person name="Zhang X."/>
            <person name="Lucey K."/>
            <person name="Ballor N.R."/>
            <person name="Ottesen E."/>
            <person name="Rosenthal R."/>
            <person name="Allen A."/>
            <person name="Leadbetter J.R."/>
            <person name="Paulsen I.T."/>
        </authorList>
    </citation>
    <scope>NUCLEOTIDE SEQUENCE [LARGE SCALE GENOMIC DNA]</scope>
    <source>
        <strain evidence="10">ATCC BAA-887 / DSM 12427 / ZAS-2</strain>
    </source>
</reference>
<evidence type="ECO:0000256" key="1">
    <source>
        <dbReference type="ARBA" id="ARBA00004417"/>
    </source>
</evidence>
<dbReference type="GO" id="GO:0005524">
    <property type="term" value="F:ATP binding"/>
    <property type="evidence" value="ECO:0007669"/>
    <property type="project" value="UniProtKB-KW"/>
</dbReference>
<dbReference type="PANTHER" id="PTHR43297:SF2">
    <property type="entry name" value="DIPEPTIDE TRANSPORT ATP-BINDING PROTEIN DPPD"/>
    <property type="match status" value="1"/>
</dbReference>
<evidence type="ECO:0000256" key="2">
    <source>
        <dbReference type="ARBA" id="ARBA00005417"/>
    </source>
</evidence>
<dbReference type="eggNOG" id="COG0444">
    <property type="taxonomic scope" value="Bacteria"/>
</dbReference>
<dbReference type="Proteomes" id="UP000009223">
    <property type="component" value="Chromosome"/>
</dbReference>
<dbReference type="GO" id="GO:0016887">
    <property type="term" value="F:ATP hydrolysis activity"/>
    <property type="evidence" value="ECO:0007669"/>
    <property type="project" value="InterPro"/>
</dbReference>
<dbReference type="AlphaFoldDB" id="F5YK13"/>
<feature type="domain" description="ABC transporter" evidence="8">
    <location>
        <begin position="18"/>
        <end position="269"/>
    </location>
</feature>
<dbReference type="InterPro" id="IPR013563">
    <property type="entry name" value="Oligopep_ABC_C"/>
</dbReference>
<dbReference type="PANTHER" id="PTHR43297">
    <property type="entry name" value="OLIGOPEPTIDE TRANSPORT ATP-BINDING PROTEIN APPD"/>
    <property type="match status" value="1"/>
</dbReference>
<dbReference type="InterPro" id="IPR003593">
    <property type="entry name" value="AAA+_ATPase"/>
</dbReference>
<gene>
    <name evidence="9" type="ordered locus">TREPR_0674</name>
</gene>
<dbReference type="Pfam" id="PF08352">
    <property type="entry name" value="oligo_HPY"/>
    <property type="match status" value="1"/>
</dbReference>
<comment type="similarity">
    <text evidence="2">Belongs to the ABC transporter superfamily.</text>
</comment>
<evidence type="ECO:0000313" key="10">
    <source>
        <dbReference type="Proteomes" id="UP000009223"/>
    </source>
</evidence>
<protein>
    <submittedName>
        <fullName evidence="9">Oligopeptide transport ATP-binding protein OppD</fullName>
    </submittedName>
</protein>
<name>F5YK13_TREPZ</name>
<dbReference type="PROSITE" id="PS00211">
    <property type="entry name" value="ABC_TRANSPORTER_1"/>
    <property type="match status" value="1"/>
</dbReference>
<reference evidence="9 10" key="2">
    <citation type="journal article" date="2011" name="ISME J.">
        <title>RNA-seq reveals cooperative metabolic interactions between two termite-gut spirochete species in co-culture.</title>
        <authorList>
            <person name="Rosenthal A.Z."/>
            <person name="Matson E.G."/>
            <person name="Eldar A."/>
            <person name="Leadbetter J.R."/>
        </authorList>
    </citation>
    <scope>NUCLEOTIDE SEQUENCE [LARGE SCALE GENOMIC DNA]</scope>
    <source>
        <strain evidence="10">ATCC BAA-887 / DSM 12427 / ZAS-2</strain>
    </source>
</reference>
<organism evidence="9 10">
    <name type="scientific">Treponema primitia (strain ATCC BAA-887 / DSM 12427 / ZAS-2)</name>
    <dbReference type="NCBI Taxonomy" id="545694"/>
    <lineage>
        <taxon>Bacteria</taxon>
        <taxon>Pseudomonadati</taxon>
        <taxon>Spirochaetota</taxon>
        <taxon>Spirochaetia</taxon>
        <taxon>Spirochaetales</taxon>
        <taxon>Treponemataceae</taxon>
        <taxon>Treponema</taxon>
    </lineage>
</organism>
<keyword evidence="5" id="KW-0547">Nucleotide-binding</keyword>
<keyword evidence="6 9" id="KW-0067">ATP-binding</keyword>
<dbReference type="PROSITE" id="PS50893">
    <property type="entry name" value="ABC_TRANSPORTER_2"/>
    <property type="match status" value="1"/>
</dbReference>
<evidence type="ECO:0000256" key="5">
    <source>
        <dbReference type="ARBA" id="ARBA00022741"/>
    </source>
</evidence>
<dbReference type="CDD" id="cd03257">
    <property type="entry name" value="ABC_NikE_OppD_transporters"/>
    <property type="match status" value="1"/>
</dbReference>
<dbReference type="InterPro" id="IPR027417">
    <property type="entry name" value="P-loop_NTPase"/>
</dbReference>
<dbReference type="KEGG" id="tpi:TREPR_0674"/>
<dbReference type="Pfam" id="PF00005">
    <property type="entry name" value="ABC_tran"/>
    <property type="match status" value="1"/>
</dbReference>
<dbReference type="STRING" id="545694.TREPR_0674"/>
<dbReference type="HOGENOM" id="CLU_000604_1_23_12"/>
<keyword evidence="3" id="KW-0813">Transport</keyword>
<dbReference type="SUPFAM" id="SSF52540">
    <property type="entry name" value="P-loop containing nucleoside triphosphate hydrolases"/>
    <property type="match status" value="1"/>
</dbReference>
<sequence length="343" mass="38101">MRAEIVMEKQKLKPAKILDVRQLATTFNTQDGPVCAVDGISFEVYEGEIMGLVGESGCGKSVTSQSILRLYDEPKAVKYSGEVLFGGQDLMKLSEKKVQAIRGRDVAMVFQDALSSLNPLMPVGQQIMEPLAIHQRMNKKDAKNEAIEILRLLGIPAPEKRFFSYPHELSGGMRQRVMIGVALACKPKLLIADEPTTALDVTIQAQIIDLLVELNHKFGMAVILITHDLGIVAETCDRVVVMYLGQVVEEGNTKDIFHTPQHPYTVGLMNSVPQVIESERKRLNVIPGIVPPLNQIPPGCRFAPRCQFATMLCHTKPPGIFCNDEKQKVRCWQYLSPEAFVYG</sequence>
<keyword evidence="4" id="KW-1003">Cell membrane</keyword>
<dbReference type="GO" id="GO:0015833">
    <property type="term" value="P:peptide transport"/>
    <property type="evidence" value="ECO:0007669"/>
    <property type="project" value="InterPro"/>
</dbReference>
<evidence type="ECO:0000313" key="9">
    <source>
        <dbReference type="EMBL" id="AEF83812.1"/>
    </source>
</evidence>
<dbReference type="EMBL" id="CP001843">
    <property type="protein sequence ID" value="AEF83812.1"/>
    <property type="molecule type" value="Genomic_DNA"/>
</dbReference>
<dbReference type="InterPro" id="IPR050388">
    <property type="entry name" value="ABC_Ni/Peptide_Import"/>
</dbReference>
<dbReference type="NCBIfam" id="TIGR01727">
    <property type="entry name" value="oligo_HPY"/>
    <property type="match status" value="1"/>
</dbReference>
<dbReference type="InterPro" id="IPR017871">
    <property type="entry name" value="ABC_transporter-like_CS"/>
</dbReference>
<comment type="subcellular location">
    <subcellularLocation>
        <location evidence="1">Cell inner membrane</location>
        <topology evidence="1">Peripheral membrane protein</topology>
    </subcellularLocation>
</comment>
<dbReference type="SMART" id="SM00382">
    <property type="entry name" value="AAA"/>
    <property type="match status" value="1"/>
</dbReference>
<dbReference type="GO" id="GO:0005886">
    <property type="term" value="C:plasma membrane"/>
    <property type="evidence" value="ECO:0007669"/>
    <property type="project" value="UniProtKB-SubCell"/>
</dbReference>
<evidence type="ECO:0000256" key="6">
    <source>
        <dbReference type="ARBA" id="ARBA00022840"/>
    </source>
</evidence>
<proteinExistence type="inferred from homology"/>
<evidence type="ECO:0000256" key="3">
    <source>
        <dbReference type="ARBA" id="ARBA00022448"/>
    </source>
</evidence>
<evidence type="ECO:0000256" key="7">
    <source>
        <dbReference type="ARBA" id="ARBA00023136"/>
    </source>
</evidence>
<evidence type="ECO:0000256" key="4">
    <source>
        <dbReference type="ARBA" id="ARBA00022475"/>
    </source>
</evidence>
<accession>F5YK13</accession>